<dbReference type="InterPro" id="IPR013815">
    <property type="entry name" value="ATP_grasp_subdomain_1"/>
</dbReference>
<feature type="domain" description="ATP-grasp" evidence="2">
    <location>
        <begin position="175"/>
        <end position="356"/>
    </location>
</feature>
<dbReference type="Gene3D" id="3.30.470.20">
    <property type="entry name" value="ATP-grasp fold, B domain"/>
    <property type="match status" value="1"/>
</dbReference>
<organism evidence="3 4">
    <name type="scientific">Actinokineospora diospyrosa</name>
    <dbReference type="NCBI Taxonomy" id="103728"/>
    <lineage>
        <taxon>Bacteria</taxon>
        <taxon>Bacillati</taxon>
        <taxon>Actinomycetota</taxon>
        <taxon>Actinomycetes</taxon>
        <taxon>Pseudonocardiales</taxon>
        <taxon>Pseudonocardiaceae</taxon>
        <taxon>Actinokineospora</taxon>
    </lineage>
</organism>
<protein>
    <submittedName>
        <fullName evidence="3">Ribosomal protein S6--L-glutamate ligase</fullName>
    </submittedName>
</protein>
<evidence type="ECO:0000313" key="4">
    <source>
        <dbReference type="Proteomes" id="UP001205185"/>
    </source>
</evidence>
<gene>
    <name evidence="3" type="ORF">LV75_005820</name>
</gene>
<dbReference type="PROSITE" id="PS50975">
    <property type="entry name" value="ATP_GRASP"/>
    <property type="match status" value="1"/>
</dbReference>
<sequence length="360" mass="39137">MWGEHSGRLADRCQCKPCRAFHLHLSVRRCQARFAGFLLCQSRISETISQSAWGPRADDKSANDLQGVSGGLLIAPGYDARRGAYWTRGVWVKDFLDGVAGPSSITDRHFVRHVERAVAELGGSIAWHSGHWIGEISRGGARGLIIGYSFPLNNVASAKAADDKVATTVLLLAAKVACVEHRLVRPGWTGSPSVNWDRELPVVVKPNVESGGRGVRLATATSELDTAIKELSGRYRALAWSPFLAVEDEYRTVFLDGELLLAFRKIRADPAEWRHNLHLGATPEVCADPSTVDRLRQVGGDAMAALGLRFATVDVVVVDGELLVMEVNSGVSLERFSRHSREYSALAGDVYARAVAASVN</sequence>
<comment type="caution">
    <text evidence="3">The sequence shown here is derived from an EMBL/GenBank/DDBJ whole genome shotgun (WGS) entry which is preliminary data.</text>
</comment>
<dbReference type="SUPFAM" id="SSF56059">
    <property type="entry name" value="Glutathione synthetase ATP-binding domain-like"/>
    <property type="match status" value="1"/>
</dbReference>
<keyword evidence="4" id="KW-1185">Reference proteome</keyword>
<proteinExistence type="predicted"/>
<accession>A0ABT1ILA8</accession>
<dbReference type="PANTHER" id="PTHR21621">
    <property type="entry name" value="RIBOSOMAL PROTEIN S6 MODIFICATION PROTEIN"/>
    <property type="match status" value="1"/>
</dbReference>
<dbReference type="Gene3D" id="3.30.1490.20">
    <property type="entry name" value="ATP-grasp fold, A domain"/>
    <property type="match status" value="1"/>
</dbReference>
<dbReference type="EMBL" id="JAMTCO010000016">
    <property type="protein sequence ID" value="MCP2273291.1"/>
    <property type="molecule type" value="Genomic_DNA"/>
</dbReference>
<dbReference type="InterPro" id="IPR011761">
    <property type="entry name" value="ATP-grasp"/>
</dbReference>
<dbReference type="GO" id="GO:0005840">
    <property type="term" value="C:ribosome"/>
    <property type="evidence" value="ECO:0007669"/>
    <property type="project" value="UniProtKB-KW"/>
</dbReference>
<dbReference type="InterPro" id="IPR013651">
    <property type="entry name" value="ATP-grasp_RimK-type"/>
</dbReference>
<keyword evidence="3" id="KW-0687">Ribonucleoprotein</keyword>
<evidence type="ECO:0000313" key="3">
    <source>
        <dbReference type="EMBL" id="MCP2273291.1"/>
    </source>
</evidence>
<reference evidence="3 4" key="1">
    <citation type="submission" date="2022-06" db="EMBL/GenBank/DDBJ databases">
        <title>Genomic Encyclopedia of Archaeal and Bacterial Type Strains, Phase II (KMG-II): from individual species to whole genera.</title>
        <authorList>
            <person name="Goeker M."/>
        </authorList>
    </citation>
    <scope>NUCLEOTIDE SEQUENCE [LARGE SCALE GENOMIC DNA]</scope>
    <source>
        <strain evidence="3 4">DSM 44255</strain>
    </source>
</reference>
<keyword evidence="1" id="KW-0547">Nucleotide-binding</keyword>
<keyword evidence="3" id="KW-0436">Ligase</keyword>
<keyword evidence="3" id="KW-0689">Ribosomal protein</keyword>
<evidence type="ECO:0000259" key="2">
    <source>
        <dbReference type="PROSITE" id="PS50975"/>
    </source>
</evidence>
<dbReference type="PANTHER" id="PTHR21621:SF0">
    <property type="entry name" value="BETA-CITRYLGLUTAMATE SYNTHASE B-RELATED"/>
    <property type="match status" value="1"/>
</dbReference>
<dbReference type="GO" id="GO:0016874">
    <property type="term" value="F:ligase activity"/>
    <property type="evidence" value="ECO:0007669"/>
    <property type="project" value="UniProtKB-KW"/>
</dbReference>
<dbReference type="Pfam" id="PF08443">
    <property type="entry name" value="RimK"/>
    <property type="match status" value="1"/>
</dbReference>
<dbReference type="Proteomes" id="UP001205185">
    <property type="component" value="Unassembled WGS sequence"/>
</dbReference>
<name>A0ABT1ILA8_9PSEU</name>
<evidence type="ECO:0000256" key="1">
    <source>
        <dbReference type="PROSITE-ProRule" id="PRU00409"/>
    </source>
</evidence>
<keyword evidence="1" id="KW-0067">ATP-binding</keyword>